<keyword evidence="4 5" id="KW-0326">Glycosidase</keyword>
<feature type="region of interest" description="Disordered" evidence="6">
    <location>
        <begin position="112"/>
        <end position="134"/>
    </location>
</feature>
<protein>
    <submittedName>
        <fullName evidence="8">Glycoside hydrolase family 43 protein</fullName>
    </submittedName>
</protein>
<dbReference type="Pfam" id="PF04616">
    <property type="entry name" value="Glyco_hydro_43"/>
    <property type="match status" value="1"/>
</dbReference>
<dbReference type="CDD" id="cd18829">
    <property type="entry name" value="GH43_BsArb43A-like"/>
    <property type="match status" value="1"/>
</dbReference>
<evidence type="ECO:0000256" key="6">
    <source>
        <dbReference type="SAM" id="MobiDB-lite"/>
    </source>
</evidence>
<dbReference type="Proteomes" id="UP001331561">
    <property type="component" value="Unassembled WGS sequence"/>
</dbReference>
<keyword evidence="3 5" id="KW-0378">Hydrolase</keyword>
<feature type="chain" id="PRO_5045765466" evidence="7">
    <location>
        <begin position="21"/>
        <end position="425"/>
    </location>
</feature>
<gene>
    <name evidence="8" type="ORF">VVD49_02765</name>
</gene>
<evidence type="ECO:0000256" key="4">
    <source>
        <dbReference type="ARBA" id="ARBA00023295"/>
    </source>
</evidence>
<organism evidence="8 9">
    <name type="scientific">Uliginosibacterium silvisoli</name>
    <dbReference type="NCBI Taxonomy" id="3114758"/>
    <lineage>
        <taxon>Bacteria</taxon>
        <taxon>Pseudomonadati</taxon>
        <taxon>Pseudomonadota</taxon>
        <taxon>Betaproteobacteria</taxon>
        <taxon>Rhodocyclales</taxon>
        <taxon>Zoogloeaceae</taxon>
        <taxon>Uliginosibacterium</taxon>
    </lineage>
</organism>
<evidence type="ECO:0000313" key="9">
    <source>
        <dbReference type="Proteomes" id="UP001331561"/>
    </source>
</evidence>
<evidence type="ECO:0000256" key="3">
    <source>
        <dbReference type="ARBA" id="ARBA00022801"/>
    </source>
</evidence>
<dbReference type="Gene3D" id="2.115.10.20">
    <property type="entry name" value="Glycosyl hydrolase domain, family 43"/>
    <property type="match status" value="1"/>
</dbReference>
<evidence type="ECO:0000256" key="1">
    <source>
        <dbReference type="ARBA" id="ARBA00004834"/>
    </source>
</evidence>
<keyword evidence="9" id="KW-1185">Reference proteome</keyword>
<dbReference type="InterPro" id="IPR006710">
    <property type="entry name" value="Glyco_hydro_43"/>
</dbReference>
<dbReference type="InterPro" id="IPR050727">
    <property type="entry name" value="GH43_arabinanases"/>
</dbReference>
<evidence type="ECO:0000256" key="7">
    <source>
        <dbReference type="SAM" id="SignalP"/>
    </source>
</evidence>
<feature type="signal peptide" evidence="7">
    <location>
        <begin position="1"/>
        <end position="20"/>
    </location>
</feature>
<dbReference type="RefSeq" id="WP_327597598.1">
    <property type="nucleotide sequence ID" value="NZ_JAYXHS010000001.1"/>
</dbReference>
<evidence type="ECO:0000313" key="8">
    <source>
        <dbReference type="EMBL" id="MEC5384625.1"/>
    </source>
</evidence>
<comment type="similarity">
    <text evidence="2 5">Belongs to the glycosyl hydrolase 43 family.</text>
</comment>
<dbReference type="PANTHER" id="PTHR43301:SF3">
    <property type="entry name" value="ARABINAN ENDO-1,5-ALPHA-L-ARABINOSIDASE A-RELATED"/>
    <property type="match status" value="1"/>
</dbReference>
<dbReference type="InterPro" id="IPR023296">
    <property type="entry name" value="Glyco_hydro_beta-prop_sf"/>
</dbReference>
<dbReference type="GO" id="GO:0016787">
    <property type="term" value="F:hydrolase activity"/>
    <property type="evidence" value="ECO:0007669"/>
    <property type="project" value="UniProtKB-KW"/>
</dbReference>
<proteinExistence type="inferred from homology"/>
<dbReference type="SUPFAM" id="SSF75005">
    <property type="entry name" value="Arabinanase/levansucrase/invertase"/>
    <property type="match status" value="1"/>
</dbReference>
<name>A0ABU6JZ44_9RHOO</name>
<sequence>MRLKLWAGACLLGMATTAFAATDYPSGYTKCAQVGSACAMTGTHTVALGKSGSFVYATLTGNFTCQTSLFPSNSFTASAWCSVGPTASGGSSSSVASSIASSKSSSSVASSASSSKSSSSSSKASSSSSSVAGGPGSGFWPLKGDVGAHDPTLTKEGSTWWQMHTGTGIQVRYSNDNGVTWASTPQIFLSRPSWWKTYVPNHTNLDVWAPDLSTYNGRVYLYYSISTFGSNVSAIGLMSASSISSGSWRDDGLVIRSTASNNYNAIDPNLTIDKDGNPWLTFGSFWNGIQLTKLDKSTMKPTGSLTTLATRSGGIEAPTIIYRSGYYYLFVSIDKCCAGVDSTYKIAYGRSTSITGPYLDKSGKDMKSGGGTVLDAGNDVWKGPGGQDIYGTSVIIRHAYDATANGAPKMLINDLNWDSSGWPKY</sequence>
<dbReference type="EMBL" id="JAYXHS010000001">
    <property type="protein sequence ID" value="MEC5384625.1"/>
    <property type="molecule type" value="Genomic_DNA"/>
</dbReference>
<comment type="pathway">
    <text evidence="1">Glycan metabolism; L-arabinan degradation.</text>
</comment>
<evidence type="ECO:0000256" key="2">
    <source>
        <dbReference type="ARBA" id="ARBA00009865"/>
    </source>
</evidence>
<comment type="caution">
    <text evidence="8">The sequence shown here is derived from an EMBL/GenBank/DDBJ whole genome shotgun (WGS) entry which is preliminary data.</text>
</comment>
<feature type="compositionally biased region" description="Low complexity" evidence="6">
    <location>
        <begin position="112"/>
        <end position="132"/>
    </location>
</feature>
<evidence type="ECO:0000256" key="5">
    <source>
        <dbReference type="RuleBase" id="RU361187"/>
    </source>
</evidence>
<reference evidence="8 9" key="1">
    <citation type="submission" date="2024-01" db="EMBL/GenBank/DDBJ databases">
        <title>Uliginosibacterium soil sp. nov.</title>
        <authorList>
            <person name="Lv Y."/>
        </authorList>
    </citation>
    <scope>NUCLEOTIDE SEQUENCE [LARGE SCALE GENOMIC DNA]</scope>
    <source>
        <strain evidence="8 9">H3</strain>
    </source>
</reference>
<keyword evidence="7" id="KW-0732">Signal</keyword>
<accession>A0ABU6JZ44</accession>
<dbReference type="PANTHER" id="PTHR43301">
    <property type="entry name" value="ARABINAN ENDO-1,5-ALPHA-L-ARABINOSIDASE"/>
    <property type="match status" value="1"/>
</dbReference>